<evidence type="ECO:0000256" key="3">
    <source>
        <dbReference type="ARBA" id="ARBA00022755"/>
    </source>
</evidence>
<dbReference type="InterPro" id="IPR001555">
    <property type="entry name" value="GART_AS"/>
</dbReference>
<dbReference type="EC" id="2.1.2.2" evidence="6"/>
<evidence type="ECO:0000256" key="1">
    <source>
        <dbReference type="ARBA" id="ARBA00005054"/>
    </source>
</evidence>
<evidence type="ECO:0000313" key="9">
    <source>
        <dbReference type="Proteomes" id="UP000030428"/>
    </source>
</evidence>
<dbReference type="Gene3D" id="3.40.50.170">
    <property type="entry name" value="Formyl transferase, N-terminal domain"/>
    <property type="match status" value="1"/>
</dbReference>
<evidence type="ECO:0000259" key="7">
    <source>
        <dbReference type="Pfam" id="PF00551"/>
    </source>
</evidence>
<keyword evidence="3 6" id="KW-0658">Purine biosynthesis</keyword>
<feature type="active site" description="Proton donor" evidence="6">
    <location>
        <position position="109"/>
    </location>
</feature>
<feature type="binding site" evidence="6">
    <location>
        <begin position="90"/>
        <end position="93"/>
    </location>
    <ligand>
        <name>(6R)-10-formyltetrahydrofolate</name>
        <dbReference type="ChEBI" id="CHEBI:195366"/>
    </ligand>
</feature>
<dbReference type="HAMAP" id="MF_01930">
    <property type="entry name" value="PurN"/>
    <property type="match status" value="1"/>
</dbReference>
<comment type="function">
    <text evidence="6">Catalyzes the transfer of a formyl group from 10-formyltetrahydrofolate to 5-phospho-ribosyl-glycinamide (GAR), producing 5-phospho-ribosyl-N-formylglycinamide (FGAR) and tetrahydrofolate.</text>
</comment>
<dbReference type="InterPro" id="IPR036477">
    <property type="entry name" value="Formyl_transf_N_sf"/>
</dbReference>
<proteinExistence type="inferred from homology"/>
<evidence type="ECO:0000256" key="6">
    <source>
        <dbReference type="HAMAP-Rule" id="MF_01930"/>
    </source>
</evidence>
<keyword evidence="9" id="KW-1185">Reference proteome</keyword>
<feature type="domain" description="Formyl transferase N-terminal" evidence="7">
    <location>
        <begin position="7"/>
        <end position="182"/>
    </location>
</feature>
<dbReference type="PANTHER" id="PTHR43369">
    <property type="entry name" value="PHOSPHORIBOSYLGLYCINAMIDE FORMYLTRANSFERASE"/>
    <property type="match status" value="1"/>
</dbReference>
<dbReference type="UniPathway" id="UPA00074">
    <property type="reaction ID" value="UER00126"/>
</dbReference>
<dbReference type="PANTHER" id="PTHR43369:SF2">
    <property type="entry name" value="PHOSPHORIBOSYLGLYCINAMIDE FORMYLTRANSFERASE"/>
    <property type="match status" value="1"/>
</dbReference>
<dbReference type="EMBL" id="JSZA02000034">
    <property type="protein sequence ID" value="KHD10733.1"/>
    <property type="molecule type" value="Genomic_DNA"/>
</dbReference>
<comment type="similarity">
    <text evidence="4 6">Belongs to the GART family.</text>
</comment>
<dbReference type="NCBIfam" id="TIGR00639">
    <property type="entry name" value="PurN"/>
    <property type="match status" value="1"/>
</dbReference>
<dbReference type="GO" id="GO:0004644">
    <property type="term" value="F:phosphoribosylglycinamide formyltransferase activity"/>
    <property type="evidence" value="ECO:0007669"/>
    <property type="project" value="UniProtKB-UniRule"/>
</dbReference>
<dbReference type="SUPFAM" id="SSF53328">
    <property type="entry name" value="Formyltransferase"/>
    <property type="match status" value="1"/>
</dbReference>
<dbReference type="GO" id="GO:0005829">
    <property type="term" value="C:cytosol"/>
    <property type="evidence" value="ECO:0007669"/>
    <property type="project" value="TreeGrafter"/>
</dbReference>
<dbReference type="Proteomes" id="UP000030428">
    <property type="component" value="Unassembled WGS sequence"/>
</dbReference>
<sequence length="206" mass="22745">MAKKLSLVALISGRGSNLKAIIDAHDPLVEICAVISNRPQAGGLMYAEQAGIPTVVLDHTQFKSRIDFDTALQTRIDSYQPKLVVLAGFMRILSPEFVAHYEGRLFNIHPALLPAFKGLDTHKRALASGVKEHGASVHFVTADLDAGPVIIQGRVPVLADDDEESLAARVLREEHRIYPQAIHWFAEDRLQLQDQQVLLDGQDVTR</sequence>
<gene>
    <name evidence="6" type="primary">purN</name>
    <name evidence="8" type="ORF">PN36_11310</name>
</gene>
<protein>
    <recommendedName>
        <fullName evidence="6">Phosphoribosylglycinamide formyltransferase</fullName>
        <ecNumber evidence="6">2.1.2.2</ecNumber>
    </recommendedName>
    <alternativeName>
        <fullName evidence="6">5'-phosphoribosylglycinamide transformylase</fullName>
    </alternativeName>
    <alternativeName>
        <fullName evidence="6">GAR transformylase</fullName>
        <shortName evidence="6">GART</shortName>
    </alternativeName>
</protein>
<dbReference type="GO" id="GO:0006189">
    <property type="term" value="P:'de novo' IMP biosynthetic process"/>
    <property type="evidence" value="ECO:0007669"/>
    <property type="project" value="UniProtKB-UniRule"/>
</dbReference>
<evidence type="ECO:0000313" key="8">
    <source>
        <dbReference type="EMBL" id="KHD10733.1"/>
    </source>
</evidence>
<feature type="binding site" evidence="6">
    <location>
        <position position="107"/>
    </location>
    <ligand>
        <name>(6R)-10-formyltetrahydrofolate</name>
        <dbReference type="ChEBI" id="CHEBI:195366"/>
    </ligand>
</feature>
<dbReference type="PROSITE" id="PS00373">
    <property type="entry name" value="GART"/>
    <property type="match status" value="1"/>
</dbReference>
<comment type="pathway">
    <text evidence="1 6">Purine metabolism; IMP biosynthesis via de novo pathway; N(2)-formyl-N(1)-(5-phospho-D-ribosyl)glycinamide from N(1)-(5-phospho-D-ribosyl)glycinamide (10-formyl THF route): step 1/1.</text>
</comment>
<feature type="site" description="Raises pKa of active site His" evidence="6">
    <location>
        <position position="145"/>
    </location>
</feature>
<comment type="caution">
    <text evidence="8">The sequence shown here is derived from an EMBL/GenBank/DDBJ whole genome shotgun (WGS) entry which is preliminary data.</text>
</comment>
<dbReference type="InterPro" id="IPR002376">
    <property type="entry name" value="Formyl_transf_N"/>
</dbReference>
<comment type="catalytic activity">
    <reaction evidence="5 6">
        <text>N(1)-(5-phospho-beta-D-ribosyl)glycinamide + (6R)-10-formyltetrahydrofolate = N(2)-formyl-N(1)-(5-phospho-beta-D-ribosyl)glycinamide + (6S)-5,6,7,8-tetrahydrofolate + H(+)</text>
        <dbReference type="Rhea" id="RHEA:15053"/>
        <dbReference type="ChEBI" id="CHEBI:15378"/>
        <dbReference type="ChEBI" id="CHEBI:57453"/>
        <dbReference type="ChEBI" id="CHEBI:143788"/>
        <dbReference type="ChEBI" id="CHEBI:147286"/>
        <dbReference type="ChEBI" id="CHEBI:195366"/>
        <dbReference type="EC" id="2.1.2.2"/>
    </reaction>
</comment>
<dbReference type="Pfam" id="PF00551">
    <property type="entry name" value="Formyl_trans_N"/>
    <property type="match status" value="1"/>
</dbReference>
<evidence type="ECO:0000256" key="4">
    <source>
        <dbReference type="ARBA" id="ARBA00038440"/>
    </source>
</evidence>
<feature type="binding site" evidence="6">
    <location>
        <begin position="15"/>
        <end position="17"/>
    </location>
    <ligand>
        <name>N(1)-(5-phospho-beta-D-ribosyl)glycinamide</name>
        <dbReference type="ChEBI" id="CHEBI:143788"/>
    </ligand>
</feature>
<evidence type="ECO:0000256" key="2">
    <source>
        <dbReference type="ARBA" id="ARBA00022679"/>
    </source>
</evidence>
<keyword evidence="2 6" id="KW-0808">Transferase</keyword>
<feature type="binding site" evidence="6">
    <location>
        <position position="65"/>
    </location>
    <ligand>
        <name>(6R)-10-formyltetrahydrofolate</name>
        <dbReference type="ChEBI" id="CHEBI:195366"/>
    </ligand>
</feature>
<organism evidence="8 9">
    <name type="scientific">Candidatus Thiomargarita nelsonii</name>
    <dbReference type="NCBI Taxonomy" id="1003181"/>
    <lineage>
        <taxon>Bacteria</taxon>
        <taxon>Pseudomonadati</taxon>
        <taxon>Pseudomonadota</taxon>
        <taxon>Gammaproteobacteria</taxon>
        <taxon>Thiotrichales</taxon>
        <taxon>Thiotrichaceae</taxon>
        <taxon>Thiomargarita</taxon>
    </lineage>
</organism>
<name>A0A0A6PJB1_9GAMM</name>
<reference evidence="8 9" key="1">
    <citation type="journal article" date="2016" name="Front. Microbiol.">
        <title>Single-Cell (Meta-)Genomics of a Dimorphic Candidatus Thiomargarita nelsonii Reveals Genomic Plasticity.</title>
        <authorList>
            <person name="Flood B.E."/>
            <person name="Fliss P."/>
            <person name="Jones D.S."/>
            <person name="Dick G.J."/>
            <person name="Jain S."/>
            <person name="Kaster A.K."/>
            <person name="Winkel M."/>
            <person name="Mussmann M."/>
            <person name="Bailey J."/>
        </authorList>
    </citation>
    <scope>NUCLEOTIDE SEQUENCE [LARGE SCALE GENOMIC DNA]</scope>
    <source>
        <strain evidence="8">Hydrate Ridge</strain>
    </source>
</reference>
<dbReference type="CDD" id="cd08645">
    <property type="entry name" value="FMT_core_GART"/>
    <property type="match status" value="1"/>
</dbReference>
<accession>A0A0A6PJB1</accession>
<evidence type="ECO:0000256" key="5">
    <source>
        <dbReference type="ARBA" id="ARBA00047664"/>
    </source>
</evidence>
<dbReference type="AlphaFoldDB" id="A0A0A6PJB1"/>
<dbReference type="InterPro" id="IPR004607">
    <property type="entry name" value="GART"/>
</dbReference>